<protein>
    <recommendedName>
        <fullName evidence="7">Exostosin GT47 domain-containing protein</fullName>
    </recommendedName>
</protein>
<keyword evidence="5" id="KW-0333">Golgi apparatus</keyword>
<dbReference type="OrthoDB" id="1924787at2759"/>
<dbReference type="InterPro" id="IPR004263">
    <property type="entry name" value="Exostosin"/>
</dbReference>
<sequence>MKPPILEKRRSILYLCILSVSLLLFSCFSLLRAGGGADSLTPPSVTKIMAVNDNSSSVLDCGLRHRTLEIESSSDLRTRRESCDRKDLMFLRVYMYDLPPRFHFGMLAWEGREGQLWPDLSGGGAVPRYPGGLNLQHSVEYWLTLDLLSSGGRCAAAVREMNSSAADVIFVPFFSSLSYNRHSKLREKEGGSEDQRLQDELVEFLLHREEWQRSGGRDHLIVSHHPNSLASAKLKLSAAMFVVADFGRCSGDVSNLGKDIVAPYQHVVDSAAGELPPFDSRATLIYFQGAIHRKNGGAVREQLYHLLKDEEDVHFAYGAARGLGVRSAARGMATAKFCLTIAGDTPSSNRLFDAIARRCVPVVISNDLELPFEDVLDYAEFCVFVPAADALRRGFLVELLRGFRRGEWRRMWEKLNQVAGHFEYQFPSQKDGAVQMIWGAVARKLPSLRLALHRESRFRRSSRRRLQSSREDAKFFRDAAGEVGDGRRIENSSVS</sequence>
<dbReference type="GO" id="GO:0000139">
    <property type="term" value="C:Golgi membrane"/>
    <property type="evidence" value="ECO:0007669"/>
    <property type="project" value="UniProtKB-SubCell"/>
</dbReference>
<feature type="transmembrane region" description="Helical" evidence="6">
    <location>
        <begin position="12"/>
        <end position="31"/>
    </location>
</feature>
<dbReference type="EMBL" id="LR746272">
    <property type="protein sequence ID" value="CAA7401907.1"/>
    <property type="molecule type" value="Genomic_DNA"/>
</dbReference>
<feature type="domain" description="Exostosin GT47" evidence="7">
    <location>
        <begin position="91"/>
        <end position="398"/>
    </location>
</feature>
<dbReference type="PANTHER" id="PTHR11062:SF249">
    <property type="entry name" value="OS08G0438600 PROTEIN"/>
    <property type="match status" value="1"/>
</dbReference>
<evidence type="ECO:0000313" key="8">
    <source>
        <dbReference type="EMBL" id="CAA7401907.1"/>
    </source>
</evidence>
<dbReference type="Pfam" id="PF03016">
    <property type="entry name" value="Exostosin_GT47"/>
    <property type="match status" value="1"/>
</dbReference>
<organism evidence="8 9">
    <name type="scientific">Spirodela intermedia</name>
    <name type="common">Intermediate duckweed</name>
    <dbReference type="NCBI Taxonomy" id="51605"/>
    <lineage>
        <taxon>Eukaryota</taxon>
        <taxon>Viridiplantae</taxon>
        <taxon>Streptophyta</taxon>
        <taxon>Embryophyta</taxon>
        <taxon>Tracheophyta</taxon>
        <taxon>Spermatophyta</taxon>
        <taxon>Magnoliopsida</taxon>
        <taxon>Liliopsida</taxon>
        <taxon>Araceae</taxon>
        <taxon>Lemnoideae</taxon>
        <taxon>Spirodela</taxon>
    </lineage>
</organism>
<accession>A0A7I8KVT7</accession>
<dbReference type="AlphaFoldDB" id="A0A7I8KVT7"/>
<keyword evidence="4" id="KW-0735">Signal-anchor</keyword>
<gene>
    <name evidence="8" type="ORF">SI8410_09012585</name>
</gene>
<comment type="subcellular location">
    <subcellularLocation>
        <location evidence="1">Golgi apparatus membrane</location>
        <topology evidence="1">Single-pass type II membrane protein</topology>
    </subcellularLocation>
</comment>
<evidence type="ECO:0000256" key="6">
    <source>
        <dbReference type="SAM" id="Phobius"/>
    </source>
</evidence>
<keyword evidence="6" id="KW-0812">Transmembrane</keyword>
<evidence type="ECO:0000256" key="2">
    <source>
        <dbReference type="ARBA" id="ARBA00010271"/>
    </source>
</evidence>
<dbReference type="PROSITE" id="PS51257">
    <property type="entry name" value="PROKAR_LIPOPROTEIN"/>
    <property type="match status" value="1"/>
</dbReference>
<evidence type="ECO:0000256" key="1">
    <source>
        <dbReference type="ARBA" id="ARBA00004323"/>
    </source>
</evidence>
<dbReference type="PANTHER" id="PTHR11062">
    <property type="entry name" value="EXOSTOSIN HEPARAN SULFATE GLYCOSYLTRANSFERASE -RELATED"/>
    <property type="match status" value="1"/>
</dbReference>
<keyword evidence="3" id="KW-0328">Glycosyltransferase</keyword>
<evidence type="ECO:0000256" key="3">
    <source>
        <dbReference type="ARBA" id="ARBA00022676"/>
    </source>
</evidence>
<dbReference type="GO" id="GO:0016757">
    <property type="term" value="F:glycosyltransferase activity"/>
    <property type="evidence" value="ECO:0007669"/>
    <property type="project" value="UniProtKB-KW"/>
</dbReference>
<reference evidence="8" key="1">
    <citation type="submission" date="2020-02" db="EMBL/GenBank/DDBJ databases">
        <authorList>
            <person name="Scholz U."/>
            <person name="Mascher M."/>
            <person name="Fiebig A."/>
        </authorList>
    </citation>
    <scope>NUCLEOTIDE SEQUENCE</scope>
</reference>
<keyword evidence="3" id="KW-0808">Transferase</keyword>
<comment type="similarity">
    <text evidence="2">Belongs to the glycosyltransferase 47 family.</text>
</comment>
<name>A0A7I8KVT7_SPIIN</name>
<proteinExistence type="inferred from homology"/>
<dbReference type="InterPro" id="IPR040911">
    <property type="entry name" value="Exostosin_GT47"/>
</dbReference>
<evidence type="ECO:0000313" key="9">
    <source>
        <dbReference type="Proteomes" id="UP000663760"/>
    </source>
</evidence>
<keyword evidence="9" id="KW-1185">Reference proteome</keyword>
<evidence type="ECO:0000256" key="4">
    <source>
        <dbReference type="ARBA" id="ARBA00022968"/>
    </source>
</evidence>
<evidence type="ECO:0000256" key="5">
    <source>
        <dbReference type="ARBA" id="ARBA00023034"/>
    </source>
</evidence>
<dbReference type="Proteomes" id="UP000663760">
    <property type="component" value="Chromosome 9"/>
</dbReference>
<evidence type="ECO:0000259" key="7">
    <source>
        <dbReference type="Pfam" id="PF03016"/>
    </source>
</evidence>
<keyword evidence="6" id="KW-0472">Membrane</keyword>
<keyword evidence="6" id="KW-1133">Transmembrane helix</keyword>